<dbReference type="Pfam" id="PF03188">
    <property type="entry name" value="Cytochrom_B561"/>
    <property type="match status" value="1"/>
</dbReference>
<organism evidence="10 11">
    <name type="scientific">Lactarius akahatsu</name>
    <dbReference type="NCBI Taxonomy" id="416441"/>
    <lineage>
        <taxon>Eukaryota</taxon>
        <taxon>Fungi</taxon>
        <taxon>Dikarya</taxon>
        <taxon>Basidiomycota</taxon>
        <taxon>Agaricomycotina</taxon>
        <taxon>Agaricomycetes</taxon>
        <taxon>Russulales</taxon>
        <taxon>Russulaceae</taxon>
        <taxon>Lactarius</taxon>
    </lineage>
</organism>
<dbReference type="CDD" id="cd08761">
    <property type="entry name" value="Cyt_b561_CYB561D2_like"/>
    <property type="match status" value="1"/>
</dbReference>
<keyword evidence="3 8" id="KW-0812">Transmembrane</keyword>
<feature type="transmembrane region" description="Helical" evidence="8">
    <location>
        <begin position="156"/>
        <end position="182"/>
    </location>
</feature>
<dbReference type="InterPro" id="IPR006593">
    <property type="entry name" value="Cyt_b561/ferric_Rdtase_TM"/>
</dbReference>
<evidence type="ECO:0000256" key="3">
    <source>
        <dbReference type="ARBA" id="ARBA00022692"/>
    </source>
</evidence>
<name>A0AAD4LR02_9AGAM</name>
<keyword evidence="2" id="KW-0813">Transport</keyword>
<dbReference type="Proteomes" id="UP001201163">
    <property type="component" value="Unassembled WGS sequence"/>
</dbReference>
<evidence type="ECO:0000313" key="11">
    <source>
        <dbReference type="Proteomes" id="UP001201163"/>
    </source>
</evidence>
<evidence type="ECO:0000256" key="6">
    <source>
        <dbReference type="ARBA" id="ARBA00023136"/>
    </source>
</evidence>
<evidence type="ECO:0000256" key="4">
    <source>
        <dbReference type="ARBA" id="ARBA00022982"/>
    </source>
</evidence>
<evidence type="ECO:0000256" key="1">
    <source>
        <dbReference type="ARBA" id="ARBA00004370"/>
    </source>
</evidence>
<dbReference type="GO" id="GO:0016020">
    <property type="term" value="C:membrane"/>
    <property type="evidence" value="ECO:0007669"/>
    <property type="project" value="UniProtKB-SubCell"/>
</dbReference>
<comment type="subcellular location">
    <subcellularLocation>
        <location evidence="1">Membrane</location>
    </subcellularLocation>
</comment>
<accession>A0AAD4LR02</accession>
<dbReference type="AlphaFoldDB" id="A0AAD4LR02"/>
<evidence type="ECO:0000256" key="5">
    <source>
        <dbReference type="ARBA" id="ARBA00022989"/>
    </source>
</evidence>
<feature type="transmembrane region" description="Helical" evidence="8">
    <location>
        <begin position="222"/>
        <end position="242"/>
    </location>
</feature>
<evidence type="ECO:0000256" key="2">
    <source>
        <dbReference type="ARBA" id="ARBA00022448"/>
    </source>
</evidence>
<evidence type="ECO:0000313" key="10">
    <source>
        <dbReference type="EMBL" id="KAH9001473.1"/>
    </source>
</evidence>
<keyword evidence="6 8" id="KW-0472">Membrane</keyword>
<protein>
    <recommendedName>
        <fullName evidence="9">Cytochrome b561 domain-containing protein</fullName>
    </recommendedName>
</protein>
<keyword evidence="5 8" id="KW-1133">Transmembrane helix</keyword>
<gene>
    <name evidence="10" type="ORF">EDB92DRAFT_66480</name>
</gene>
<proteinExistence type="predicted"/>
<feature type="compositionally biased region" description="Basic and acidic residues" evidence="7">
    <location>
        <begin position="1"/>
        <end position="11"/>
    </location>
</feature>
<dbReference type="Gene3D" id="1.20.120.1770">
    <property type="match status" value="1"/>
</dbReference>
<evidence type="ECO:0000259" key="9">
    <source>
        <dbReference type="Pfam" id="PF03188"/>
    </source>
</evidence>
<feature type="transmembrane region" description="Helical" evidence="8">
    <location>
        <begin position="118"/>
        <end position="136"/>
    </location>
</feature>
<sequence>MDHSGSDEHDALMGNDNQQAIDPTRSGDTPAFYIALASALVLVLTTWTVILSNDPINLSWFAFHPTFNTFAIACFTFGPFPLVSLDPRLTVCTHIGILTLQPTSQPKTKAAGLWRHQIAMITGFLSIGLGSSAMWYNKESHGAPHITTWHGAFGSIAGSWLLVQVLVGAGSVWFGGAAFGGGHRAKLVWKYHRLSGYLLLPFLLTTVHLGGAWSTWMTMTSAFVVRLVVYTLAPLGIVAALYSRVRPSKMKFL</sequence>
<feature type="transmembrane region" description="Helical" evidence="8">
    <location>
        <begin position="31"/>
        <end position="51"/>
    </location>
</feature>
<comment type="caution">
    <text evidence="10">The sequence shown here is derived from an EMBL/GenBank/DDBJ whole genome shotgun (WGS) entry which is preliminary data.</text>
</comment>
<evidence type="ECO:0000256" key="8">
    <source>
        <dbReference type="SAM" id="Phobius"/>
    </source>
</evidence>
<feature type="transmembrane region" description="Helical" evidence="8">
    <location>
        <begin position="194"/>
        <end position="216"/>
    </location>
</feature>
<reference evidence="10" key="1">
    <citation type="submission" date="2022-01" db="EMBL/GenBank/DDBJ databases">
        <title>Comparative genomics reveals a dynamic genome evolution in the ectomycorrhizal milk-cap (Lactarius) mushrooms.</title>
        <authorList>
            <consortium name="DOE Joint Genome Institute"/>
            <person name="Lebreton A."/>
            <person name="Tang N."/>
            <person name="Kuo A."/>
            <person name="LaButti K."/>
            <person name="Drula E."/>
            <person name="Barry K."/>
            <person name="Clum A."/>
            <person name="Lipzen A."/>
            <person name="Mousain D."/>
            <person name="Ng V."/>
            <person name="Wang R."/>
            <person name="Wang X."/>
            <person name="Dai Y."/>
            <person name="Henrissat B."/>
            <person name="Grigoriev I.V."/>
            <person name="Guerin-Laguette A."/>
            <person name="Yu F."/>
            <person name="Martin F.M."/>
        </authorList>
    </citation>
    <scope>NUCLEOTIDE SEQUENCE</scope>
    <source>
        <strain evidence="10">QP</strain>
    </source>
</reference>
<feature type="region of interest" description="Disordered" evidence="7">
    <location>
        <begin position="1"/>
        <end position="20"/>
    </location>
</feature>
<keyword evidence="11" id="KW-1185">Reference proteome</keyword>
<evidence type="ECO:0000256" key="7">
    <source>
        <dbReference type="SAM" id="MobiDB-lite"/>
    </source>
</evidence>
<feature type="domain" description="Cytochrome b561" evidence="9">
    <location>
        <begin position="109"/>
        <end position="211"/>
    </location>
</feature>
<dbReference type="EMBL" id="JAKELL010000001">
    <property type="protein sequence ID" value="KAH9001473.1"/>
    <property type="molecule type" value="Genomic_DNA"/>
</dbReference>
<keyword evidence="4" id="KW-0249">Electron transport</keyword>